<evidence type="ECO:0000313" key="7">
    <source>
        <dbReference type="Proteomes" id="UP000186313"/>
    </source>
</evidence>
<keyword evidence="4" id="KW-0456">Lyase</keyword>
<evidence type="ECO:0000256" key="4">
    <source>
        <dbReference type="ARBA" id="ARBA00023239"/>
    </source>
</evidence>
<dbReference type="InterPro" id="IPR013785">
    <property type="entry name" value="Aldolase_TIM"/>
</dbReference>
<dbReference type="Gene3D" id="3.20.20.70">
    <property type="entry name" value="Aldolase class I"/>
    <property type="match status" value="1"/>
</dbReference>
<dbReference type="PANTHER" id="PTHR30246">
    <property type="entry name" value="2-KETO-3-DEOXY-6-PHOSPHOGLUCONATE ALDOLASE"/>
    <property type="match status" value="1"/>
</dbReference>
<dbReference type="NCBIfam" id="NF006600">
    <property type="entry name" value="PRK09140.1"/>
    <property type="match status" value="1"/>
</dbReference>
<keyword evidence="5" id="KW-0119">Carbohydrate metabolism</keyword>
<gene>
    <name evidence="6" type="ORF">BIY22_06980</name>
</gene>
<evidence type="ECO:0000313" key="6">
    <source>
        <dbReference type="EMBL" id="OLQ87915.1"/>
    </source>
</evidence>
<dbReference type="CDD" id="cd00452">
    <property type="entry name" value="KDPG_aldolase"/>
    <property type="match status" value="1"/>
</dbReference>
<evidence type="ECO:0000256" key="1">
    <source>
        <dbReference type="ARBA" id="ARBA00004761"/>
    </source>
</evidence>
<comment type="pathway">
    <text evidence="1">Carbohydrate acid metabolism.</text>
</comment>
<dbReference type="InterPro" id="IPR000887">
    <property type="entry name" value="Aldlse_KDPG_KHG"/>
</dbReference>
<dbReference type="STRING" id="1381081.BIY22_06980"/>
<proteinExistence type="inferred from homology"/>
<dbReference type="Proteomes" id="UP000186313">
    <property type="component" value="Unassembled WGS sequence"/>
</dbReference>
<accession>A0A1Q9HDU8</accession>
<sequence length="217" mass="22793">MKTTFNLDQHLPLIAIIRGVEPIDVIRVAQILIEEGFTMIEVPLNSPDALISIAKLVEQFGHDGYLIGAGTVTTPDQAKSVIETGANLIVTPNFNADVVTLAIQNDCVCFPGVVTPSEAFAAISAGATGLKLFPVSQMGLDGFKALHSVLPQGSLCFPVGGINPSEESMKPYLDLGANGFGLGASLYKAGISEKELRQNAKSFVAAWQSCQTVCSAA</sequence>
<dbReference type="SUPFAM" id="SSF51569">
    <property type="entry name" value="Aldolase"/>
    <property type="match status" value="1"/>
</dbReference>
<dbReference type="GO" id="GO:0016829">
    <property type="term" value="F:lyase activity"/>
    <property type="evidence" value="ECO:0007669"/>
    <property type="project" value="UniProtKB-KW"/>
</dbReference>
<dbReference type="AlphaFoldDB" id="A0A1Q9HDU8"/>
<dbReference type="RefSeq" id="WP_075709087.1">
    <property type="nucleotide sequence ID" value="NZ_MJMJ01000023.1"/>
</dbReference>
<dbReference type="OrthoDB" id="8590323at2"/>
<dbReference type="PANTHER" id="PTHR30246:SF1">
    <property type="entry name" value="2-DEHYDRO-3-DEOXY-6-PHOSPHOGALACTONATE ALDOLASE-RELATED"/>
    <property type="match status" value="1"/>
</dbReference>
<evidence type="ECO:0000256" key="2">
    <source>
        <dbReference type="ARBA" id="ARBA00006906"/>
    </source>
</evidence>
<evidence type="ECO:0000256" key="5">
    <source>
        <dbReference type="ARBA" id="ARBA00023277"/>
    </source>
</evidence>
<protein>
    <submittedName>
        <fullName evidence="6">2-dehydro-3-deoxy-6-phosphogalactonate aldolase</fullName>
    </submittedName>
</protein>
<organism evidence="6 7">
    <name type="scientific">Vibrio panuliri</name>
    <dbReference type="NCBI Taxonomy" id="1381081"/>
    <lineage>
        <taxon>Bacteria</taxon>
        <taxon>Pseudomonadati</taxon>
        <taxon>Pseudomonadota</taxon>
        <taxon>Gammaproteobacteria</taxon>
        <taxon>Vibrionales</taxon>
        <taxon>Vibrionaceae</taxon>
        <taxon>Vibrio</taxon>
    </lineage>
</organism>
<comment type="similarity">
    <text evidence="2">Belongs to the KHG/KDPG aldolase family.</text>
</comment>
<dbReference type="EMBL" id="MJMJ01000023">
    <property type="protein sequence ID" value="OLQ87915.1"/>
    <property type="molecule type" value="Genomic_DNA"/>
</dbReference>
<comment type="caution">
    <text evidence="6">The sequence shown here is derived from an EMBL/GenBank/DDBJ whole genome shotgun (WGS) entry which is preliminary data.</text>
</comment>
<name>A0A1Q9HDU8_9VIBR</name>
<comment type="subunit">
    <text evidence="3">Homotrimer.</text>
</comment>
<reference evidence="6 7" key="1">
    <citation type="submission" date="2016-09" db="EMBL/GenBank/DDBJ databases">
        <title>Genomic Taxonomy of the Vibrionaceae.</title>
        <authorList>
            <person name="Gonzalez-Castillo A."/>
            <person name="Gomez-Gil B."/>
            <person name="Enciso-Ibarra K."/>
        </authorList>
    </citation>
    <scope>NUCLEOTIDE SEQUENCE [LARGE SCALE GENOMIC DNA]</scope>
    <source>
        <strain evidence="6 7">CAIM 703</strain>
    </source>
</reference>
<evidence type="ECO:0000256" key="3">
    <source>
        <dbReference type="ARBA" id="ARBA00011233"/>
    </source>
</evidence>
<dbReference type="Pfam" id="PF01081">
    <property type="entry name" value="Aldolase"/>
    <property type="match status" value="1"/>
</dbReference>